<dbReference type="Gene3D" id="3.90.920.10">
    <property type="entry name" value="DNA primase, PRIM domain"/>
    <property type="match status" value="1"/>
</dbReference>
<dbReference type="PANTHER" id="PTHR42705">
    <property type="entry name" value="BIFUNCTIONAL NON-HOMOLOGOUS END JOINING PROTEIN LIGD"/>
    <property type="match status" value="1"/>
</dbReference>
<evidence type="ECO:0000256" key="2">
    <source>
        <dbReference type="ARBA" id="ARBA00012727"/>
    </source>
</evidence>
<dbReference type="CDD" id="cd07971">
    <property type="entry name" value="OBF_DNA_ligase_LigD"/>
    <property type="match status" value="1"/>
</dbReference>
<dbReference type="InterPro" id="IPR014145">
    <property type="entry name" value="LigD_pol_dom"/>
</dbReference>
<dbReference type="STRING" id="1231391.GCA_000308195_01130"/>
<dbReference type="CDD" id="cd04862">
    <property type="entry name" value="PaeLigD_Pol_like"/>
    <property type="match status" value="1"/>
</dbReference>
<keyword evidence="12" id="KW-0067">ATP-binding</keyword>
<keyword evidence="3 23" id="KW-0436">Ligase</keyword>
<evidence type="ECO:0000256" key="8">
    <source>
        <dbReference type="ARBA" id="ARBA00022741"/>
    </source>
</evidence>
<dbReference type="GO" id="GO:0005524">
    <property type="term" value="F:ATP binding"/>
    <property type="evidence" value="ECO:0007669"/>
    <property type="project" value="UniProtKB-KW"/>
</dbReference>
<evidence type="ECO:0000256" key="11">
    <source>
        <dbReference type="ARBA" id="ARBA00022839"/>
    </source>
</evidence>
<dbReference type="NCBIfam" id="NF004628">
    <property type="entry name" value="PRK05972.1"/>
    <property type="match status" value="1"/>
</dbReference>
<keyword evidence="4" id="KW-0808">Transferase</keyword>
<dbReference type="Pfam" id="PF01068">
    <property type="entry name" value="DNA_ligase_A_M"/>
    <property type="match status" value="1"/>
</dbReference>
<evidence type="ECO:0000256" key="20">
    <source>
        <dbReference type="ARBA" id="ARBA00034003"/>
    </source>
</evidence>
<dbReference type="GO" id="GO:0003887">
    <property type="term" value="F:DNA-directed DNA polymerase activity"/>
    <property type="evidence" value="ECO:0007669"/>
    <property type="project" value="UniProtKB-KW"/>
</dbReference>
<keyword evidence="6" id="KW-0540">Nuclease</keyword>
<dbReference type="NCBIfam" id="TIGR02777">
    <property type="entry name" value="LigD_PE_dom"/>
    <property type="match status" value="1"/>
</dbReference>
<keyword evidence="18" id="KW-0511">Multifunctional enzyme</keyword>
<dbReference type="InterPro" id="IPR033651">
    <property type="entry name" value="PaeLigD_Pol-like"/>
</dbReference>
<evidence type="ECO:0000256" key="7">
    <source>
        <dbReference type="ARBA" id="ARBA00022723"/>
    </source>
</evidence>
<keyword evidence="14" id="KW-0238">DNA-binding</keyword>
<evidence type="ECO:0000256" key="19">
    <source>
        <dbReference type="ARBA" id="ARBA00029943"/>
    </source>
</evidence>
<dbReference type="RefSeq" id="WP_116518914.1">
    <property type="nucleotide sequence ID" value="NZ_JACCEX010000004.1"/>
</dbReference>
<dbReference type="NCBIfam" id="TIGR02779">
    <property type="entry name" value="NHEJ_ligase_lig"/>
    <property type="match status" value="1"/>
</dbReference>
<evidence type="ECO:0000259" key="22">
    <source>
        <dbReference type="PROSITE" id="PS50160"/>
    </source>
</evidence>
<dbReference type="InterPro" id="IPR052171">
    <property type="entry name" value="NHEJ_LigD"/>
</dbReference>
<sequence length="856" mass="94485">MNTRLETYRRKRNFRVTEEPRGRTSARAAKRPLRYVIQRHEARRLHYDFRLEIDGVLVSWAVPKGPSLDPAVKRLAVHVEDHPLEYGDFEGDIPAGQYGAGHVDIWDSGSWTPSSDPSRALDDGHLKFELDGGLKGEWVLLRTGKESTQWLLRKLDDEHAQPGHDAETDGAPPDAASDVSPAAPARKADAAGDASNPGKPRKAPPMRKPPPSSLPAQLATLVDRPPRGPGWSYEVKYDGYRILCRLEGGKARLLSRNGNEWNARMKGLADELQKLGLGDGWIDGEVVCFDDQGISRFQALQQALDGASGGLVFVAFDLPFWNGVDLRAQPLSERQRRLQELLEPLPADGPIMFTQQLDVSSDTEGASAWTEACRLSLEGLICKKKDSPYTDGRSKTWLKLKCRPQQEFVVGGYTEPSGARSYLGALLVGLRDGKKLNYTGRVGTGFTQATLKDLHGRLQKLHRKTSPFSTSAEGRGRYGRSSGAIQWVSPKLVAQVDYAGWTEDGLLRQAAFRGLRDDKPASAVTGEEMLTLEQLQADSEQAGDGRKRKAKKAPSSASATKANRAGRVVIGGVSVSHPERKVYTKPDFSKKALVEYYDSVAEFMLPHLLNRRVALLRCPQGTNATCFFQKHLRSEPPEGVTLDEEQVVIENARGLLELAQFGVIEFHTWGSSLPRADRPDRITLDLDPDPDIPWADIVIAARLVQRLMQEAGLVPYLKTTGGKGLHLVAPIKASHSWDKAKEFSRAMAAYLGREAPSQFTASVSKARRKGLIFVDYLRNGNGATAIAAFSARARQGAPVSMPVAWDELDSRHDLRAARFNIANALKHRQEQGGDPWQDYAASRKALRLSFQKELQA</sequence>
<evidence type="ECO:0000256" key="3">
    <source>
        <dbReference type="ARBA" id="ARBA00022598"/>
    </source>
</evidence>
<organism evidence="23 24">
    <name type="scientific">Pusillimonas noertemannii</name>
    <dbReference type="NCBI Taxonomy" id="305977"/>
    <lineage>
        <taxon>Bacteria</taxon>
        <taxon>Pseudomonadati</taxon>
        <taxon>Pseudomonadota</taxon>
        <taxon>Betaproteobacteria</taxon>
        <taxon>Burkholderiales</taxon>
        <taxon>Alcaligenaceae</taxon>
        <taxon>Pusillimonas</taxon>
    </lineage>
</organism>
<dbReference type="Gene3D" id="3.30.470.30">
    <property type="entry name" value="DNA ligase/mRNA capping enzyme"/>
    <property type="match status" value="1"/>
</dbReference>
<evidence type="ECO:0000256" key="18">
    <source>
        <dbReference type="ARBA" id="ARBA00023268"/>
    </source>
</evidence>
<evidence type="ECO:0000256" key="12">
    <source>
        <dbReference type="ARBA" id="ARBA00022840"/>
    </source>
</evidence>
<feature type="compositionally biased region" description="Low complexity" evidence="21">
    <location>
        <begin position="171"/>
        <end position="198"/>
    </location>
</feature>
<keyword evidence="9" id="KW-0227">DNA damage</keyword>
<dbReference type="GO" id="GO:0004527">
    <property type="term" value="F:exonuclease activity"/>
    <property type="evidence" value="ECO:0007669"/>
    <property type="project" value="UniProtKB-KW"/>
</dbReference>
<dbReference type="GO" id="GO:0046872">
    <property type="term" value="F:metal ion binding"/>
    <property type="evidence" value="ECO:0007669"/>
    <property type="project" value="UniProtKB-KW"/>
</dbReference>
<dbReference type="GO" id="GO:0006281">
    <property type="term" value="P:DNA repair"/>
    <property type="evidence" value="ECO:0007669"/>
    <property type="project" value="UniProtKB-KW"/>
</dbReference>
<dbReference type="Pfam" id="PF04679">
    <property type="entry name" value="DNA_ligase_A_C"/>
    <property type="match status" value="1"/>
</dbReference>
<keyword evidence="13" id="KW-0239">DNA-directed DNA polymerase</keyword>
<keyword evidence="15" id="KW-0233">DNA recombination</keyword>
<keyword evidence="5" id="KW-0548">Nucleotidyltransferase</keyword>
<evidence type="ECO:0000256" key="17">
    <source>
        <dbReference type="ARBA" id="ARBA00023211"/>
    </source>
</evidence>
<dbReference type="Pfam" id="PF21686">
    <property type="entry name" value="LigD_Prim-Pol"/>
    <property type="match status" value="1"/>
</dbReference>
<evidence type="ECO:0000313" key="24">
    <source>
        <dbReference type="Proteomes" id="UP000246145"/>
    </source>
</evidence>
<dbReference type="Pfam" id="PF13298">
    <property type="entry name" value="LigD_N"/>
    <property type="match status" value="1"/>
</dbReference>
<keyword evidence="10" id="KW-0378">Hydrolase</keyword>
<dbReference type="Proteomes" id="UP000246145">
    <property type="component" value="Unassembled WGS sequence"/>
</dbReference>
<keyword evidence="24" id="KW-1185">Reference proteome</keyword>
<feature type="region of interest" description="Disordered" evidence="21">
    <location>
        <begin position="536"/>
        <end position="561"/>
    </location>
</feature>
<comment type="catalytic activity">
    <reaction evidence="20">
        <text>ATP + (deoxyribonucleotide)n-3'-hydroxyl + 5'-phospho-(deoxyribonucleotide)m = (deoxyribonucleotide)n+m + AMP + diphosphate.</text>
        <dbReference type="EC" id="6.5.1.1"/>
    </reaction>
</comment>
<dbReference type="InterPro" id="IPR012340">
    <property type="entry name" value="NA-bd_OB-fold"/>
</dbReference>
<evidence type="ECO:0000256" key="13">
    <source>
        <dbReference type="ARBA" id="ARBA00022932"/>
    </source>
</evidence>
<dbReference type="CDD" id="cd07906">
    <property type="entry name" value="Adenylation_DNA_ligase_LigD_LigC"/>
    <property type="match status" value="1"/>
</dbReference>
<dbReference type="NCBIfam" id="TIGR02778">
    <property type="entry name" value="ligD_pol"/>
    <property type="match status" value="1"/>
</dbReference>
<dbReference type="GO" id="GO:0003677">
    <property type="term" value="F:DNA binding"/>
    <property type="evidence" value="ECO:0007669"/>
    <property type="project" value="UniProtKB-KW"/>
</dbReference>
<evidence type="ECO:0000256" key="15">
    <source>
        <dbReference type="ARBA" id="ARBA00023172"/>
    </source>
</evidence>
<dbReference type="Gene3D" id="3.30.1490.70">
    <property type="match status" value="1"/>
</dbReference>
<dbReference type="InterPro" id="IPR014146">
    <property type="entry name" value="LigD_ligase_dom"/>
</dbReference>
<dbReference type="InterPro" id="IPR014144">
    <property type="entry name" value="LigD_PE_domain"/>
</dbReference>
<dbReference type="PANTHER" id="PTHR42705:SF2">
    <property type="entry name" value="BIFUNCTIONAL NON-HOMOLOGOUS END JOINING PROTEIN LIGD"/>
    <property type="match status" value="1"/>
</dbReference>
<dbReference type="EMBL" id="QEKO01000004">
    <property type="protein sequence ID" value="PVY61138.1"/>
    <property type="molecule type" value="Genomic_DNA"/>
</dbReference>
<dbReference type="SUPFAM" id="SSF56091">
    <property type="entry name" value="DNA ligase/mRNA capping enzyme, catalytic domain"/>
    <property type="match status" value="1"/>
</dbReference>
<dbReference type="InterPro" id="IPR014143">
    <property type="entry name" value="NHEJ_ligase_prk"/>
</dbReference>
<evidence type="ECO:0000256" key="21">
    <source>
        <dbReference type="SAM" id="MobiDB-lite"/>
    </source>
</evidence>
<evidence type="ECO:0000256" key="6">
    <source>
        <dbReference type="ARBA" id="ARBA00022722"/>
    </source>
</evidence>
<keyword evidence="11" id="KW-0269">Exonuclease</keyword>
<evidence type="ECO:0000256" key="4">
    <source>
        <dbReference type="ARBA" id="ARBA00022679"/>
    </source>
</evidence>
<evidence type="ECO:0000256" key="1">
    <source>
        <dbReference type="ARBA" id="ARBA00001936"/>
    </source>
</evidence>
<feature type="region of interest" description="Disordered" evidence="21">
    <location>
        <begin position="159"/>
        <end position="225"/>
    </location>
</feature>
<evidence type="ECO:0000256" key="10">
    <source>
        <dbReference type="ARBA" id="ARBA00022801"/>
    </source>
</evidence>
<dbReference type="EC" id="6.5.1.1" evidence="2"/>
<gene>
    <name evidence="23" type="ORF">C7440_2688</name>
</gene>
<keyword evidence="16" id="KW-0234">DNA repair</keyword>
<keyword evidence="17" id="KW-0464">Manganese</keyword>
<dbReference type="GO" id="GO:0003910">
    <property type="term" value="F:DNA ligase (ATP) activity"/>
    <property type="evidence" value="ECO:0007669"/>
    <property type="project" value="UniProtKB-EC"/>
</dbReference>
<keyword evidence="7" id="KW-0479">Metal-binding</keyword>
<evidence type="ECO:0000256" key="14">
    <source>
        <dbReference type="ARBA" id="ARBA00023125"/>
    </source>
</evidence>
<dbReference type="InterPro" id="IPR012309">
    <property type="entry name" value="DNA_ligase_ATP-dep_C"/>
</dbReference>
<dbReference type="NCBIfam" id="TIGR02776">
    <property type="entry name" value="NHEJ_ligase_prk"/>
    <property type="match status" value="1"/>
</dbReference>
<reference evidence="23 24" key="1">
    <citation type="submission" date="2018-04" db="EMBL/GenBank/DDBJ databases">
        <title>Genomic Encyclopedia of Type Strains, Phase IV (KMG-IV): sequencing the most valuable type-strain genomes for metagenomic binning, comparative biology and taxonomic classification.</title>
        <authorList>
            <person name="Goeker M."/>
        </authorList>
    </citation>
    <scope>NUCLEOTIDE SEQUENCE [LARGE SCALE GENOMIC DNA]</scope>
    <source>
        <strain evidence="23 24">DSM 10065</strain>
    </source>
</reference>
<dbReference type="Gene3D" id="2.40.50.140">
    <property type="entry name" value="Nucleic acid-binding proteins"/>
    <property type="match status" value="1"/>
</dbReference>
<evidence type="ECO:0000256" key="16">
    <source>
        <dbReference type="ARBA" id="ARBA00023204"/>
    </source>
</evidence>
<comment type="cofactor">
    <cofactor evidence="1">
        <name>Mn(2+)</name>
        <dbReference type="ChEBI" id="CHEBI:29035"/>
    </cofactor>
</comment>
<accession>A0A2U1CJH5</accession>
<dbReference type="OrthoDB" id="9802472at2"/>
<evidence type="ECO:0000256" key="5">
    <source>
        <dbReference type="ARBA" id="ARBA00022695"/>
    </source>
</evidence>
<comment type="caution">
    <text evidence="23">The sequence shown here is derived from an EMBL/GenBank/DDBJ whole genome shotgun (WGS) entry which is preliminary data.</text>
</comment>
<protein>
    <recommendedName>
        <fullName evidence="2">DNA ligase (ATP)</fullName>
        <ecNumber evidence="2">6.5.1.1</ecNumber>
    </recommendedName>
    <alternativeName>
        <fullName evidence="19">NHEJ DNA polymerase</fullName>
    </alternativeName>
</protein>
<keyword evidence="8" id="KW-0547">Nucleotide-binding</keyword>
<evidence type="ECO:0000256" key="9">
    <source>
        <dbReference type="ARBA" id="ARBA00022763"/>
    </source>
</evidence>
<dbReference type="GO" id="GO:0006310">
    <property type="term" value="P:DNA recombination"/>
    <property type="evidence" value="ECO:0007669"/>
    <property type="project" value="UniProtKB-KW"/>
</dbReference>
<name>A0A2U1CJH5_9BURK</name>
<dbReference type="InterPro" id="IPR012310">
    <property type="entry name" value="DNA_ligase_ATP-dep_cent"/>
</dbReference>
<dbReference type="AlphaFoldDB" id="A0A2U1CJH5"/>
<dbReference type="PROSITE" id="PS50160">
    <property type="entry name" value="DNA_LIGASE_A3"/>
    <property type="match status" value="1"/>
</dbReference>
<evidence type="ECO:0000313" key="23">
    <source>
        <dbReference type="EMBL" id="PVY61138.1"/>
    </source>
</evidence>
<dbReference type="SUPFAM" id="SSF50249">
    <property type="entry name" value="Nucleic acid-binding proteins"/>
    <property type="match status" value="1"/>
</dbReference>
<proteinExistence type="predicted"/>
<feature type="domain" description="ATP-dependent DNA ligase family profile" evidence="22">
    <location>
        <begin position="313"/>
        <end position="435"/>
    </location>
</feature>